<feature type="transmembrane region" description="Helical" evidence="1">
    <location>
        <begin position="191"/>
        <end position="210"/>
    </location>
</feature>
<reference evidence="2 3" key="1">
    <citation type="submission" date="2019-08" db="EMBL/GenBank/DDBJ databases">
        <title>Deep-cultivation of Planctomycetes and their phenomic and genomic characterization uncovers novel biology.</title>
        <authorList>
            <person name="Wiegand S."/>
            <person name="Jogler M."/>
            <person name="Boedeker C."/>
            <person name="Pinto D."/>
            <person name="Vollmers J."/>
            <person name="Rivas-Marin E."/>
            <person name="Kohn T."/>
            <person name="Peeters S.H."/>
            <person name="Heuer A."/>
            <person name="Rast P."/>
            <person name="Oberbeckmann S."/>
            <person name="Bunk B."/>
            <person name="Jeske O."/>
            <person name="Meyerdierks A."/>
            <person name="Storesund J.E."/>
            <person name="Kallscheuer N."/>
            <person name="Luecker S."/>
            <person name="Lage O.M."/>
            <person name="Pohl T."/>
            <person name="Merkel B.J."/>
            <person name="Hornburger P."/>
            <person name="Mueller R.-W."/>
            <person name="Bruemmer F."/>
            <person name="Labrenz M."/>
            <person name="Spormann A.M."/>
            <person name="Op den Camp H."/>
            <person name="Overmann J."/>
            <person name="Amann R."/>
            <person name="Jetten M.S.M."/>
            <person name="Mascher T."/>
            <person name="Medema M.H."/>
            <person name="Devos D.P."/>
            <person name="Kaster A.-K."/>
            <person name="Ovreas L."/>
            <person name="Rohde M."/>
            <person name="Galperin M.Y."/>
            <person name="Jogler C."/>
        </authorList>
    </citation>
    <scope>NUCLEOTIDE SEQUENCE [LARGE SCALE GENOMIC DNA]</scope>
    <source>
        <strain evidence="2 3">OJF2</strain>
    </source>
</reference>
<keyword evidence="1" id="KW-0472">Membrane</keyword>
<keyword evidence="1" id="KW-0812">Transmembrane</keyword>
<dbReference type="RefSeq" id="WP_168222207.1">
    <property type="nucleotide sequence ID" value="NZ_CP042997.1"/>
</dbReference>
<dbReference type="Proteomes" id="UP000324233">
    <property type="component" value="Chromosome"/>
</dbReference>
<sequence>MSISVAVLVCGALSSYSAFLLWYGGRGSPMDSAEVESILERVRRNAEAAGAGPDPGLMGSIREVAGGDDGREFVMVNLIRYREKAAYPPGRGLGDDPHAADARYNRAVVPLLLKRACVPVFLGRSAGRFLAPEGAEPWDCVALVRYRSRRDFLEFCAEVAKDRADVHKWAAIEATQVFPVRARLGLFTVRLTLALAIALLAALGSILLASSGA</sequence>
<keyword evidence="1" id="KW-1133">Transmembrane helix</keyword>
<keyword evidence="3" id="KW-1185">Reference proteome</keyword>
<evidence type="ECO:0000313" key="2">
    <source>
        <dbReference type="EMBL" id="QEH38406.1"/>
    </source>
</evidence>
<feature type="transmembrane region" description="Helical" evidence="1">
    <location>
        <begin position="6"/>
        <end position="23"/>
    </location>
</feature>
<name>A0A5B9WCS2_9BACT</name>
<proteinExistence type="predicted"/>
<protein>
    <recommendedName>
        <fullName evidence="4">DUF1330 domain-containing protein</fullName>
    </recommendedName>
</protein>
<evidence type="ECO:0000256" key="1">
    <source>
        <dbReference type="SAM" id="Phobius"/>
    </source>
</evidence>
<dbReference type="EMBL" id="CP042997">
    <property type="protein sequence ID" value="QEH38406.1"/>
    <property type="molecule type" value="Genomic_DNA"/>
</dbReference>
<organism evidence="2 3">
    <name type="scientific">Aquisphaera giovannonii</name>
    <dbReference type="NCBI Taxonomy" id="406548"/>
    <lineage>
        <taxon>Bacteria</taxon>
        <taxon>Pseudomonadati</taxon>
        <taxon>Planctomycetota</taxon>
        <taxon>Planctomycetia</taxon>
        <taxon>Isosphaerales</taxon>
        <taxon>Isosphaeraceae</taxon>
        <taxon>Aquisphaera</taxon>
    </lineage>
</organism>
<dbReference type="KEGG" id="agv:OJF2_70070"/>
<dbReference type="AlphaFoldDB" id="A0A5B9WCS2"/>
<evidence type="ECO:0000313" key="3">
    <source>
        <dbReference type="Proteomes" id="UP000324233"/>
    </source>
</evidence>
<dbReference type="Gene3D" id="3.30.70.100">
    <property type="match status" value="1"/>
</dbReference>
<gene>
    <name evidence="2" type="ORF">OJF2_70070</name>
</gene>
<accession>A0A5B9WCS2</accession>
<evidence type="ECO:0008006" key="4">
    <source>
        <dbReference type="Google" id="ProtNLM"/>
    </source>
</evidence>